<dbReference type="OrthoDB" id="3397424at2"/>
<organism evidence="1 2">
    <name type="scientific">Mycobacterium angelicum</name>
    <dbReference type="NCBI Taxonomy" id="470074"/>
    <lineage>
        <taxon>Bacteria</taxon>
        <taxon>Bacillati</taxon>
        <taxon>Actinomycetota</taxon>
        <taxon>Actinomycetes</taxon>
        <taxon>Mycobacteriales</taxon>
        <taxon>Mycobacteriaceae</taxon>
        <taxon>Mycobacterium</taxon>
    </lineage>
</organism>
<evidence type="ECO:0008006" key="3">
    <source>
        <dbReference type="Google" id="ProtNLM"/>
    </source>
</evidence>
<sequence>MVHSIELVFDRDTEAAVRRIWEELAAAGIPSQAPASRPHVTLAVAERIDAEVDELLRPAAAAFPMACAIGAPVLFGRANVVFTRLVVPTRSLLDLHAEVHRLCAAHLLPAPMTNSLPGQWTAHVTLARRVGGSQLGRALRIAGRPAQINGHFAGLRRWDGSKRAEHPIQADQPPNNK</sequence>
<gene>
    <name evidence="1" type="ORF">BST12_06410</name>
</gene>
<dbReference type="AlphaFoldDB" id="A0A1X0A188"/>
<dbReference type="EMBL" id="MVHE01000006">
    <property type="protein sequence ID" value="ORA23790.1"/>
    <property type="molecule type" value="Genomic_DNA"/>
</dbReference>
<accession>A0A1X0A188</accession>
<dbReference type="InterPro" id="IPR009097">
    <property type="entry name" value="Cyclic_Pdiesterase"/>
</dbReference>
<dbReference type="Gene3D" id="3.90.1140.10">
    <property type="entry name" value="Cyclic phosphodiesterase"/>
    <property type="match status" value="1"/>
</dbReference>
<protein>
    <recommendedName>
        <fullName evidence="3">2'-5' RNA ligase</fullName>
    </recommendedName>
</protein>
<proteinExistence type="predicted"/>
<dbReference type="RefSeq" id="WP_083112179.1">
    <property type="nucleotide sequence ID" value="NZ_JACKTS010000016.1"/>
</dbReference>
<name>A0A1X0A188_MYCAN</name>
<evidence type="ECO:0000313" key="2">
    <source>
        <dbReference type="Proteomes" id="UP000192284"/>
    </source>
</evidence>
<dbReference type="SUPFAM" id="SSF55144">
    <property type="entry name" value="LigT-like"/>
    <property type="match status" value="1"/>
</dbReference>
<reference evidence="1 2" key="1">
    <citation type="submission" date="2017-02" db="EMBL/GenBank/DDBJ databases">
        <title>The new phylogeny of genus Mycobacterium.</title>
        <authorList>
            <person name="Tortoli E."/>
            <person name="Trovato A."/>
            <person name="Cirillo D.M."/>
        </authorList>
    </citation>
    <scope>NUCLEOTIDE SEQUENCE [LARGE SCALE GENOMIC DNA]</scope>
    <source>
        <strain evidence="1 2">DSM 45057</strain>
    </source>
</reference>
<comment type="caution">
    <text evidence="1">The sequence shown here is derived from an EMBL/GenBank/DDBJ whole genome shotgun (WGS) entry which is preliminary data.</text>
</comment>
<evidence type="ECO:0000313" key="1">
    <source>
        <dbReference type="EMBL" id="ORA23790.1"/>
    </source>
</evidence>
<dbReference type="Proteomes" id="UP000192284">
    <property type="component" value="Unassembled WGS sequence"/>
</dbReference>
<keyword evidence="2" id="KW-1185">Reference proteome</keyword>
<dbReference type="Pfam" id="PF13563">
    <property type="entry name" value="2_5_RNA_ligase2"/>
    <property type="match status" value="1"/>
</dbReference>